<dbReference type="FunFam" id="3.80.10.10:FF:000166">
    <property type="entry name" value="Dynein assembly factor 1, axonemal"/>
    <property type="match status" value="1"/>
</dbReference>
<feature type="region of interest" description="Disordered" evidence="9">
    <location>
        <begin position="1"/>
        <end position="25"/>
    </location>
</feature>
<proteinExistence type="inferred from homology"/>
<dbReference type="PANTHER" id="PTHR45973">
    <property type="entry name" value="PROTEIN PHOSPHATASE 1 REGULATORY SUBUNIT SDS22-RELATED"/>
    <property type="match status" value="1"/>
</dbReference>
<reference evidence="11" key="1">
    <citation type="submission" date="2025-08" db="UniProtKB">
        <authorList>
            <consortium name="RefSeq"/>
        </authorList>
    </citation>
    <scope>IDENTIFICATION</scope>
    <source>
        <tissue evidence="11">Whole organism</tissue>
    </source>
</reference>
<dbReference type="InterPro" id="IPR032675">
    <property type="entry name" value="LRR_dom_sf"/>
</dbReference>
<feature type="compositionally biased region" description="Basic and acidic residues" evidence="9">
    <location>
        <begin position="329"/>
        <end position="341"/>
    </location>
</feature>
<comment type="similarity">
    <text evidence="3">Belongs to the DNAAF1 family.</text>
</comment>
<organism evidence="10 11">
    <name type="scientific">Frankliniella occidentalis</name>
    <name type="common">Western flower thrips</name>
    <name type="synonym">Euthrips occidentalis</name>
    <dbReference type="NCBI Taxonomy" id="133901"/>
    <lineage>
        <taxon>Eukaryota</taxon>
        <taxon>Metazoa</taxon>
        <taxon>Ecdysozoa</taxon>
        <taxon>Arthropoda</taxon>
        <taxon>Hexapoda</taxon>
        <taxon>Insecta</taxon>
        <taxon>Pterygota</taxon>
        <taxon>Neoptera</taxon>
        <taxon>Paraneoptera</taxon>
        <taxon>Thysanoptera</taxon>
        <taxon>Terebrantia</taxon>
        <taxon>Thripoidea</taxon>
        <taxon>Thripidae</taxon>
        <taxon>Frankliniella</taxon>
    </lineage>
</organism>
<dbReference type="GO" id="GO:0005930">
    <property type="term" value="C:axoneme"/>
    <property type="evidence" value="ECO:0007669"/>
    <property type="project" value="TreeGrafter"/>
</dbReference>
<evidence type="ECO:0000313" key="10">
    <source>
        <dbReference type="Proteomes" id="UP000504606"/>
    </source>
</evidence>
<dbReference type="KEGG" id="foc:113211975"/>
<evidence type="ECO:0000256" key="9">
    <source>
        <dbReference type="SAM" id="MobiDB-lite"/>
    </source>
</evidence>
<dbReference type="AlphaFoldDB" id="A0A9C6WXE8"/>
<dbReference type="PROSITE" id="PS51450">
    <property type="entry name" value="LRR"/>
    <property type="match status" value="5"/>
</dbReference>
<keyword evidence="10" id="KW-1185">Reference proteome</keyword>
<dbReference type="InterPro" id="IPR001611">
    <property type="entry name" value="Leu-rich_rpt"/>
</dbReference>
<keyword evidence="4" id="KW-0433">Leucine-rich repeat</keyword>
<keyword evidence="6" id="KW-0969">Cilium</keyword>
<keyword evidence="7" id="KW-0966">Cell projection</keyword>
<dbReference type="SMART" id="SM00365">
    <property type="entry name" value="LRR_SD22"/>
    <property type="match status" value="3"/>
</dbReference>
<evidence type="ECO:0000256" key="6">
    <source>
        <dbReference type="ARBA" id="ARBA00023069"/>
    </source>
</evidence>
<gene>
    <name evidence="11" type="primary">LOC113211975</name>
</gene>
<dbReference type="CTD" id="318856"/>
<evidence type="ECO:0000256" key="3">
    <source>
        <dbReference type="ARBA" id="ARBA00006453"/>
    </source>
</evidence>
<feature type="region of interest" description="Disordered" evidence="9">
    <location>
        <begin position="389"/>
        <end position="414"/>
    </location>
</feature>
<dbReference type="RefSeq" id="XP_052121970.1">
    <property type="nucleotide sequence ID" value="XM_052266010.1"/>
</dbReference>
<protein>
    <recommendedName>
        <fullName evidence="8">Dynein axonemal assembly factor 1 homolog</fullName>
    </recommendedName>
</protein>
<dbReference type="GO" id="GO:0070840">
    <property type="term" value="F:dynein complex binding"/>
    <property type="evidence" value="ECO:0007669"/>
    <property type="project" value="TreeGrafter"/>
</dbReference>
<comment type="subcellular location">
    <subcellularLocation>
        <location evidence="2">Cell projection</location>
        <location evidence="2">Cilium</location>
    </subcellularLocation>
</comment>
<comment type="function">
    <text evidence="1">Cilium-specific protein required for cilia structures.</text>
</comment>
<keyword evidence="5" id="KW-0677">Repeat</keyword>
<evidence type="ECO:0000256" key="2">
    <source>
        <dbReference type="ARBA" id="ARBA00004138"/>
    </source>
</evidence>
<dbReference type="SUPFAM" id="SSF52075">
    <property type="entry name" value="Outer arm dynein light chain 1"/>
    <property type="match status" value="1"/>
</dbReference>
<name>A0A9C6WXE8_FRAOC</name>
<dbReference type="PANTHER" id="PTHR45973:SF9">
    <property type="entry name" value="LEUCINE-RICH REPEAT-CONTAINING PROTEIN 46"/>
    <property type="match status" value="1"/>
</dbReference>
<evidence type="ECO:0000256" key="7">
    <source>
        <dbReference type="ARBA" id="ARBA00023273"/>
    </source>
</evidence>
<evidence type="ECO:0000256" key="8">
    <source>
        <dbReference type="ARBA" id="ARBA00024433"/>
    </source>
</evidence>
<dbReference type="GO" id="GO:0035082">
    <property type="term" value="P:axoneme assembly"/>
    <property type="evidence" value="ECO:0007669"/>
    <property type="project" value="TreeGrafter"/>
</dbReference>
<dbReference type="Gene3D" id="3.80.10.10">
    <property type="entry name" value="Ribonuclease Inhibitor"/>
    <property type="match status" value="2"/>
</dbReference>
<sequence length="414" mass="46251">MSRVNGASKRGRSSENEEEDKYPRMTKESLRRLCKETKGYLTPHLNDILYLHYKGYSKIENLEEYTGLKCLWLESNGISCIENLEAQRELRSLYLHHNLIGTIENLEHLELLDTLNLSHNTLHRLQNLRTLPALHTLNVSHNRLHDAEDIRELEHCLTLGVLDLSHNNIDDVAILDVLSSMANLRVLTLTGNPVIKSIPHYRKTVTLACRHLTYLDARPVFEKDRRCAEAWEKGGLEAERAMRKELQDAEHKRISNSVNALTRIRRARGEAGAEAAAEDGQRTEAAAGDVAVGRAELAVVNDEVSSDESASGNEDSVDHGAAAGPDGDTQDRRLDQTRARASDSLADLPQPKRPGQRSLGLGASGCQLMGHSSSLRMLWGDKTEVDTREHAVHRRPRGVPASSLRSSRTVVSRW</sequence>
<dbReference type="OrthoDB" id="1904536at2759"/>
<feature type="compositionally biased region" description="Low complexity" evidence="9">
    <location>
        <begin position="402"/>
        <end position="414"/>
    </location>
</feature>
<dbReference type="InterPro" id="IPR050576">
    <property type="entry name" value="Cilia_flagella_integrity"/>
</dbReference>
<dbReference type="GeneID" id="113211975"/>
<dbReference type="Pfam" id="PF14580">
    <property type="entry name" value="LRR_9"/>
    <property type="match status" value="1"/>
</dbReference>
<evidence type="ECO:0000256" key="5">
    <source>
        <dbReference type="ARBA" id="ARBA00022737"/>
    </source>
</evidence>
<evidence type="ECO:0000256" key="1">
    <source>
        <dbReference type="ARBA" id="ARBA00003843"/>
    </source>
</evidence>
<evidence type="ECO:0000256" key="4">
    <source>
        <dbReference type="ARBA" id="ARBA00022614"/>
    </source>
</evidence>
<feature type="region of interest" description="Disordered" evidence="9">
    <location>
        <begin position="301"/>
        <end position="362"/>
    </location>
</feature>
<dbReference type="Proteomes" id="UP000504606">
    <property type="component" value="Unplaced"/>
</dbReference>
<accession>A0A9C6WXE8</accession>
<evidence type="ECO:0000313" key="11">
    <source>
        <dbReference type="RefSeq" id="XP_052121970.1"/>
    </source>
</evidence>